<sequence length="79" mass="8996">MGSRYEKVPYDGPGTAVYRESNGLFGSVNRPYFYQDPRGKPFIDIDGKECGVRWIYVDPKARHDGSRDDKTDKIGCCIM</sequence>
<accession>A0AAV5GC16</accession>
<dbReference type="AlphaFoldDB" id="A0AAV5GC16"/>
<gene>
    <name evidence="1" type="ORF">Rhopal_000136-T1</name>
</gene>
<name>A0AAV5GC16_9BASI</name>
<keyword evidence="2" id="KW-1185">Reference proteome</keyword>
<dbReference type="Proteomes" id="UP001342314">
    <property type="component" value="Unassembled WGS sequence"/>
</dbReference>
<proteinExistence type="predicted"/>
<reference evidence="1 2" key="1">
    <citation type="submission" date="2021-12" db="EMBL/GenBank/DDBJ databases">
        <title>High titer production of polyol ester of fatty acids by Rhodotorula paludigena BS15 towards product separation-free biomass refinery.</title>
        <authorList>
            <person name="Mano J."/>
            <person name="Ono H."/>
            <person name="Tanaka T."/>
            <person name="Naito K."/>
            <person name="Sushida H."/>
            <person name="Ike M."/>
            <person name="Tokuyasu K."/>
            <person name="Kitaoka M."/>
        </authorList>
    </citation>
    <scope>NUCLEOTIDE SEQUENCE [LARGE SCALE GENOMIC DNA]</scope>
    <source>
        <strain evidence="1 2">BS15</strain>
    </source>
</reference>
<dbReference type="EMBL" id="BQKY01000001">
    <property type="protein sequence ID" value="GJN87191.1"/>
    <property type="molecule type" value="Genomic_DNA"/>
</dbReference>
<evidence type="ECO:0000313" key="1">
    <source>
        <dbReference type="EMBL" id="GJN87191.1"/>
    </source>
</evidence>
<evidence type="ECO:0000313" key="2">
    <source>
        <dbReference type="Proteomes" id="UP001342314"/>
    </source>
</evidence>
<protein>
    <submittedName>
        <fullName evidence="1">Uncharacterized protein</fullName>
    </submittedName>
</protein>
<organism evidence="1 2">
    <name type="scientific">Rhodotorula paludigena</name>
    <dbReference type="NCBI Taxonomy" id="86838"/>
    <lineage>
        <taxon>Eukaryota</taxon>
        <taxon>Fungi</taxon>
        <taxon>Dikarya</taxon>
        <taxon>Basidiomycota</taxon>
        <taxon>Pucciniomycotina</taxon>
        <taxon>Microbotryomycetes</taxon>
        <taxon>Sporidiobolales</taxon>
        <taxon>Sporidiobolaceae</taxon>
        <taxon>Rhodotorula</taxon>
    </lineage>
</organism>
<comment type="caution">
    <text evidence="1">The sequence shown here is derived from an EMBL/GenBank/DDBJ whole genome shotgun (WGS) entry which is preliminary data.</text>
</comment>